<organism evidence="1 2">
    <name type="scientific">Candidatus Babela massiliensis</name>
    <dbReference type="NCBI Taxonomy" id="673862"/>
    <lineage>
        <taxon>Bacteria</taxon>
        <taxon>Candidatus Babelota</taxon>
        <taxon>Candidatus Babeliae</taxon>
        <taxon>Candidatus Babeliales</taxon>
        <taxon>Candidatus Babeliaceae</taxon>
        <taxon>Candidatus Babela</taxon>
    </lineage>
</organism>
<dbReference type="STRING" id="673862.BABL1_gene_536"/>
<accession>V6DFX6</accession>
<gene>
    <name evidence="1" type="ORF">BABL1_gene_536</name>
</gene>
<evidence type="ECO:0000313" key="2">
    <source>
        <dbReference type="Proteomes" id="UP000018769"/>
    </source>
</evidence>
<keyword evidence="2" id="KW-1185">Reference proteome</keyword>
<name>V6DFX6_9BACT</name>
<dbReference type="EMBL" id="HG793133">
    <property type="protein sequence ID" value="CDK30482.1"/>
    <property type="molecule type" value="Genomic_DNA"/>
</dbReference>
<dbReference type="RefSeq" id="WP_023791675.1">
    <property type="nucleotide sequence ID" value="NC_023003.1"/>
</dbReference>
<dbReference type="HOGENOM" id="CLU_3023405_0_0_7"/>
<sequence>MSLIINSDLNQFSTNLINFKEECKRKALLTAQLKNILEGPYSKEKEEEAIQLIVK</sequence>
<protein>
    <submittedName>
        <fullName evidence="1">Uncharacterized protein</fullName>
    </submittedName>
</protein>
<reference evidence="1 2" key="1">
    <citation type="journal article" date="2015" name="Biol. Direct">
        <title>Babela massiliensis, a representative of a widespread bacterial phylum with unusual adaptations to parasitism in amoebae.</title>
        <authorList>
            <person name="Pagnier I."/>
            <person name="Yutin N."/>
            <person name="Croce O."/>
            <person name="Makarova K.S."/>
            <person name="Wolf Y.I."/>
            <person name="Benamar S."/>
            <person name="Raoult D."/>
            <person name="Koonin E.V."/>
            <person name="La Scola B."/>
        </authorList>
    </citation>
    <scope>NUCLEOTIDE SEQUENCE [LARGE SCALE GENOMIC DNA]</scope>
    <source>
        <strain evidence="2">BABL1</strain>
    </source>
</reference>
<evidence type="ECO:0000313" key="1">
    <source>
        <dbReference type="EMBL" id="CDK30482.1"/>
    </source>
</evidence>
<proteinExistence type="predicted"/>
<dbReference type="AlphaFoldDB" id="V6DFX6"/>
<dbReference type="Proteomes" id="UP000018769">
    <property type="component" value="Chromosome I"/>
</dbReference>
<dbReference type="KEGG" id="dpb:BABL1_gene_536"/>